<dbReference type="Proteomes" id="UP000553343">
    <property type="component" value="Unassembled WGS sequence"/>
</dbReference>
<gene>
    <name evidence="1" type="ORF">HXW94_12480</name>
</gene>
<proteinExistence type="predicted"/>
<evidence type="ECO:0000313" key="2">
    <source>
        <dbReference type="Proteomes" id="UP000553343"/>
    </source>
</evidence>
<reference evidence="1 2" key="1">
    <citation type="submission" date="2020-06" db="EMBL/GenBank/DDBJ databases">
        <title>High-quality draft genome of sulfate reducer Desulfobacter latus type strain AcrS2 isolated from marine sediment.</title>
        <authorList>
            <person name="Hoppe M."/>
            <person name="Larsen C.K."/>
            <person name="Marshall I.P.G."/>
            <person name="Schramm A."/>
            <person name="Marietou A.G."/>
        </authorList>
    </citation>
    <scope>NUCLEOTIDE SEQUENCE [LARGE SCALE GENOMIC DNA]</scope>
    <source>
        <strain evidence="1 2">AcRS2</strain>
    </source>
</reference>
<comment type="caution">
    <text evidence="1">The sequence shown here is derived from an EMBL/GenBank/DDBJ whole genome shotgun (WGS) entry which is preliminary data.</text>
</comment>
<organism evidence="1 2">
    <name type="scientific">Desulfobacter latus</name>
    <dbReference type="NCBI Taxonomy" id="2292"/>
    <lineage>
        <taxon>Bacteria</taxon>
        <taxon>Pseudomonadati</taxon>
        <taxon>Thermodesulfobacteriota</taxon>
        <taxon>Desulfobacteria</taxon>
        <taxon>Desulfobacterales</taxon>
        <taxon>Desulfobacteraceae</taxon>
        <taxon>Desulfobacter</taxon>
    </lineage>
</organism>
<evidence type="ECO:0000313" key="1">
    <source>
        <dbReference type="EMBL" id="NWH05791.1"/>
    </source>
</evidence>
<protein>
    <submittedName>
        <fullName evidence="1">Uncharacterized protein</fullName>
    </submittedName>
</protein>
<keyword evidence="2" id="KW-1185">Reference proteome</keyword>
<name>A0A850T3X9_9BACT</name>
<sequence>MGKKKVRLSEENLTPDDIAVQQKILQESIRAYYRKPPYWLFEEYCNSSKSVFERDLENRCIEVEKDGILTLLAAIEALFKVDFFERVYNRKRGQLSRTFRELYKQQTNNRISLNAIFKEWINAGDGSCSKLINALQGAFKYRHWLAHGRYWVPKYGQKCQPPRPEGRGLKPSFARQGSVDQGNIFNYWQSYLKENISSCIER</sequence>
<dbReference type="EMBL" id="JACADJ010000046">
    <property type="protein sequence ID" value="NWH05791.1"/>
    <property type="molecule type" value="Genomic_DNA"/>
</dbReference>
<dbReference type="RefSeq" id="WP_178367247.1">
    <property type="nucleotide sequence ID" value="NZ_JACADJ010000046.1"/>
</dbReference>
<accession>A0A850T3X9</accession>
<dbReference type="AlphaFoldDB" id="A0A850T3X9"/>